<dbReference type="AlphaFoldDB" id="A0A1U7CSX8"/>
<protein>
    <recommendedName>
        <fullName evidence="10">Biopolymer transport protein ExbD</fullName>
    </recommendedName>
</protein>
<dbReference type="InterPro" id="IPR003400">
    <property type="entry name" value="ExbD"/>
</dbReference>
<evidence type="ECO:0000256" key="6">
    <source>
        <dbReference type="ARBA" id="ARBA00023136"/>
    </source>
</evidence>
<keyword evidence="9" id="KW-1185">Reference proteome</keyword>
<gene>
    <name evidence="8" type="ORF">BSF38_03577</name>
</gene>
<dbReference type="GO" id="GO:0022857">
    <property type="term" value="F:transmembrane transporter activity"/>
    <property type="evidence" value="ECO:0007669"/>
    <property type="project" value="InterPro"/>
</dbReference>
<evidence type="ECO:0000313" key="8">
    <source>
        <dbReference type="EMBL" id="APW62045.1"/>
    </source>
</evidence>
<proteinExistence type="inferred from homology"/>
<dbReference type="RefSeq" id="WP_076347839.1">
    <property type="nucleotide sequence ID" value="NZ_CP019082.1"/>
</dbReference>
<keyword evidence="3" id="KW-1003">Cell membrane</keyword>
<keyword evidence="5" id="KW-1133">Transmembrane helix</keyword>
<comment type="similarity">
    <text evidence="2 7">Belongs to the ExbD/TolR family.</text>
</comment>
<dbReference type="KEGG" id="pbor:BSF38_03577"/>
<reference evidence="9" key="1">
    <citation type="submission" date="2016-12" db="EMBL/GenBank/DDBJ databases">
        <title>Comparative genomics of four Isosphaeraceae planctomycetes: a common pool of plasmids and glycoside hydrolase genes.</title>
        <authorList>
            <person name="Ivanova A."/>
        </authorList>
    </citation>
    <scope>NUCLEOTIDE SEQUENCE [LARGE SCALE GENOMIC DNA]</scope>
    <source>
        <strain evidence="9">PX4</strain>
    </source>
</reference>
<evidence type="ECO:0000256" key="2">
    <source>
        <dbReference type="ARBA" id="ARBA00005811"/>
    </source>
</evidence>
<dbReference type="Proteomes" id="UP000186309">
    <property type="component" value="Chromosome"/>
</dbReference>
<keyword evidence="4 7" id="KW-0812">Transmembrane</keyword>
<dbReference type="EMBL" id="CP019082">
    <property type="protein sequence ID" value="APW62045.1"/>
    <property type="molecule type" value="Genomic_DNA"/>
</dbReference>
<dbReference type="PANTHER" id="PTHR30558:SF3">
    <property type="entry name" value="BIOPOLYMER TRANSPORT PROTEIN EXBD-RELATED"/>
    <property type="match status" value="1"/>
</dbReference>
<comment type="subcellular location">
    <subcellularLocation>
        <location evidence="1">Cell membrane</location>
        <topology evidence="1">Single-pass membrane protein</topology>
    </subcellularLocation>
    <subcellularLocation>
        <location evidence="7">Cell membrane</location>
        <topology evidence="7">Single-pass type II membrane protein</topology>
    </subcellularLocation>
</comment>
<evidence type="ECO:0000256" key="7">
    <source>
        <dbReference type="RuleBase" id="RU003879"/>
    </source>
</evidence>
<evidence type="ECO:0008006" key="10">
    <source>
        <dbReference type="Google" id="ProtNLM"/>
    </source>
</evidence>
<dbReference type="GO" id="GO:0005886">
    <property type="term" value="C:plasma membrane"/>
    <property type="evidence" value="ECO:0007669"/>
    <property type="project" value="UniProtKB-SubCell"/>
</dbReference>
<dbReference type="OrthoDB" id="9793581at2"/>
<dbReference type="STRING" id="1387353.BSF38_03577"/>
<evidence type="ECO:0000256" key="1">
    <source>
        <dbReference type="ARBA" id="ARBA00004162"/>
    </source>
</evidence>
<accession>A0A1U7CSX8</accession>
<keyword evidence="6" id="KW-0472">Membrane</keyword>
<evidence type="ECO:0000256" key="3">
    <source>
        <dbReference type="ARBA" id="ARBA00022475"/>
    </source>
</evidence>
<evidence type="ECO:0000256" key="4">
    <source>
        <dbReference type="ARBA" id="ARBA00022692"/>
    </source>
</evidence>
<organism evidence="8 9">
    <name type="scientific">Paludisphaera borealis</name>
    <dbReference type="NCBI Taxonomy" id="1387353"/>
    <lineage>
        <taxon>Bacteria</taxon>
        <taxon>Pseudomonadati</taxon>
        <taxon>Planctomycetota</taxon>
        <taxon>Planctomycetia</taxon>
        <taxon>Isosphaerales</taxon>
        <taxon>Isosphaeraceae</taxon>
        <taxon>Paludisphaera</taxon>
    </lineage>
</organism>
<dbReference type="PANTHER" id="PTHR30558">
    <property type="entry name" value="EXBD MEMBRANE COMPONENT OF PMF-DRIVEN MACROMOLECULE IMPORT SYSTEM"/>
    <property type="match status" value="1"/>
</dbReference>
<keyword evidence="7" id="KW-0813">Transport</keyword>
<sequence>MLLRRESTEERDEHIDMTPMVDVVFQLMTFMLFSSQMSGGELVDVPPARHGVGVEESAATFLTLLKPGPGEAEAQLLLGHGKGPRATLDQARDAVAEAARNGIHKVILQADGDVPHGKVLEAAAAVSQVEGVTVHVGVQEAANATGAPEP</sequence>
<evidence type="ECO:0000313" key="9">
    <source>
        <dbReference type="Proteomes" id="UP000186309"/>
    </source>
</evidence>
<dbReference type="Pfam" id="PF02472">
    <property type="entry name" value="ExbD"/>
    <property type="match status" value="1"/>
</dbReference>
<evidence type="ECO:0000256" key="5">
    <source>
        <dbReference type="ARBA" id="ARBA00022989"/>
    </source>
</evidence>
<dbReference type="GO" id="GO:0015031">
    <property type="term" value="P:protein transport"/>
    <property type="evidence" value="ECO:0007669"/>
    <property type="project" value="UniProtKB-KW"/>
</dbReference>
<keyword evidence="7" id="KW-0653">Protein transport</keyword>
<name>A0A1U7CSX8_9BACT</name>